<dbReference type="PANTHER" id="PTHR10513:SF24">
    <property type="entry name" value="THYMIDINE KINASE 2, MITOCHONDRIAL"/>
    <property type="match status" value="1"/>
</dbReference>
<sequence length="274" mass="31384">MLGKTFLRMLRPSARSFSSSQVGRIIHNMPPIASEKLGSNGKKPFTVFVEGNIGSGKTTFLNHFQKFDDICLLTEPVEKWRNCGGVNLLDLMYKESHRWAMPFQTYVTLTMLDMHTCQTDKSVKLMERSLFSARNCFVESMLASGSLHQGMYNVLQEWYDFICCNIHIQADLIVYLQTSPEVVYERMKQRARSEESCVPLEYLKELHELHENWLIHGASPRPAPVLVLNADLDLNTIGTEYERSETSILRPILIENTNHHAILTSPAKRAKTDF</sequence>
<dbReference type="EnsemblMetazoa" id="ADIR010511-RA">
    <property type="protein sequence ID" value="ADIR010511-PA"/>
    <property type="gene ID" value="ADIR010511"/>
</dbReference>
<name>A0A182NS71_9DIPT</name>
<keyword evidence="3" id="KW-1185">Reference proteome</keyword>
<dbReference type="AlphaFoldDB" id="A0A182NS71"/>
<organism evidence="2 3">
    <name type="scientific">Anopheles dirus</name>
    <dbReference type="NCBI Taxonomy" id="7168"/>
    <lineage>
        <taxon>Eukaryota</taxon>
        <taxon>Metazoa</taxon>
        <taxon>Ecdysozoa</taxon>
        <taxon>Arthropoda</taxon>
        <taxon>Hexapoda</taxon>
        <taxon>Insecta</taxon>
        <taxon>Pterygota</taxon>
        <taxon>Neoptera</taxon>
        <taxon>Endopterygota</taxon>
        <taxon>Diptera</taxon>
        <taxon>Nematocera</taxon>
        <taxon>Culicoidea</taxon>
        <taxon>Culicidae</taxon>
        <taxon>Anophelinae</taxon>
        <taxon>Anopheles</taxon>
    </lineage>
</organism>
<evidence type="ECO:0000313" key="3">
    <source>
        <dbReference type="Proteomes" id="UP000075884"/>
    </source>
</evidence>
<evidence type="ECO:0000259" key="1">
    <source>
        <dbReference type="Pfam" id="PF01712"/>
    </source>
</evidence>
<dbReference type="Pfam" id="PF01712">
    <property type="entry name" value="dNK"/>
    <property type="match status" value="1"/>
</dbReference>
<reference evidence="2" key="2">
    <citation type="submission" date="2020-05" db="UniProtKB">
        <authorList>
            <consortium name="EnsemblMetazoa"/>
        </authorList>
    </citation>
    <scope>IDENTIFICATION</scope>
    <source>
        <strain evidence="2">WRAIR2</strain>
    </source>
</reference>
<dbReference type="Proteomes" id="UP000075884">
    <property type="component" value="Unassembled WGS sequence"/>
</dbReference>
<dbReference type="SUPFAM" id="SSF52540">
    <property type="entry name" value="P-loop containing nucleoside triphosphate hydrolases"/>
    <property type="match status" value="1"/>
</dbReference>
<dbReference type="VEuPathDB" id="VectorBase:ADIR010511"/>
<proteinExistence type="predicted"/>
<dbReference type="STRING" id="7168.A0A182NS71"/>
<dbReference type="GO" id="GO:0005739">
    <property type="term" value="C:mitochondrion"/>
    <property type="evidence" value="ECO:0007669"/>
    <property type="project" value="TreeGrafter"/>
</dbReference>
<dbReference type="Gene3D" id="3.40.50.300">
    <property type="entry name" value="P-loop containing nucleotide triphosphate hydrolases"/>
    <property type="match status" value="1"/>
</dbReference>
<protein>
    <recommendedName>
        <fullName evidence="1">Deoxynucleoside kinase domain-containing protein</fullName>
    </recommendedName>
</protein>
<dbReference type="InterPro" id="IPR031314">
    <property type="entry name" value="DNK_dom"/>
</dbReference>
<dbReference type="FunFam" id="3.40.50.300:FF:001571">
    <property type="entry name" value="Deoxynucleoside kinase"/>
    <property type="match status" value="1"/>
</dbReference>
<reference evidence="3" key="1">
    <citation type="submission" date="2013-03" db="EMBL/GenBank/DDBJ databases">
        <title>The Genome Sequence of Anopheles dirus WRAIR2.</title>
        <authorList>
            <consortium name="The Broad Institute Genomics Platform"/>
            <person name="Neafsey D.E."/>
            <person name="Walton C."/>
            <person name="Walker B."/>
            <person name="Young S.K."/>
            <person name="Zeng Q."/>
            <person name="Gargeya S."/>
            <person name="Fitzgerald M."/>
            <person name="Haas B."/>
            <person name="Abouelleil A."/>
            <person name="Allen A.W."/>
            <person name="Alvarado L."/>
            <person name="Arachchi H.M."/>
            <person name="Berlin A.M."/>
            <person name="Chapman S.B."/>
            <person name="Gainer-Dewar J."/>
            <person name="Goldberg J."/>
            <person name="Griggs A."/>
            <person name="Gujja S."/>
            <person name="Hansen M."/>
            <person name="Howarth C."/>
            <person name="Imamovic A."/>
            <person name="Ireland A."/>
            <person name="Larimer J."/>
            <person name="McCowan C."/>
            <person name="Murphy C."/>
            <person name="Pearson M."/>
            <person name="Poon T.W."/>
            <person name="Priest M."/>
            <person name="Roberts A."/>
            <person name="Saif S."/>
            <person name="Shea T."/>
            <person name="Sisk P."/>
            <person name="Sykes S."/>
            <person name="Wortman J."/>
            <person name="Nusbaum C."/>
            <person name="Birren B."/>
        </authorList>
    </citation>
    <scope>NUCLEOTIDE SEQUENCE [LARGE SCALE GENOMIC DNA]</scope>
    <source>
        <strain evidence="3">WRAIR2</strain>
    </source>
</reference>
<dbReference type="PANTHER" id="PTHR10513">
    <property type="entry name" value="DEOXYNUCLEOSIDE KINASE"/>
    <property type="match status" value="1"/>
</dbReference>
<feature type="domain" description="Deoxynucleoside kinase" evidence="1">
    <location>
        <begin position="48"/>
        <end position="242"/>
    </location>
</feature>
<evidence type="ECO:0000313" key="2">
    <source>
        <dbReference type="EnsemblMetazoa" id="ADIR010511-PA"/>
    </source>
</evidence>
<dbReference type="InterPro" id="IPR050566">
    <property type="entry name" value="Deoxyribonucleoside_kinase"/>
</dbReference>
<accession>A0A182NS71</accession>
<dbReference type="InterPro" id="IPR027417">
    <property type="entry name" value="P-loop_NTPase"/>
</dbReference>
<dbReference type="GO" id="GO:0019136">
    <property type="term" value="F:deoxynucleoside kinase activity"/>
    <property type="evidence" value="ECO:0007669"/>
    <property type="project" value="TreeGrafter"/>
</dbReference>
<dbReference type="CDD" id="cd01673">
    <property type="entry name" value="dNK"/>
    <property type="match status" value="1"/>
</dbReference>